<evidence type="ECO:0000313" key="1">
    <source>
        <dbReference type="EMBL" id="OAG87906.1"/>
    </source>
</evidence>
<dbReference type="CDD" id="cd00377">
    <property type="entry name" value="ICL_PEPM"/>
    <property type="match status" value="1"/>
</dbReference>
<dbReference type="AlphaFoldDB" id="A0A853K7A8"/>
<dbReference type="SUPFAM" id="SSF51621">
    <property type="entry name" value="Phosphoenolpyruvate/pyruvate domain"/>
    <property type="match status" value="1"/>
</dbReference>
<dbReference type="InterPro" id="IPR039556">
    <property type="entry name" value="ICL/PEPM"/>
</dbReference>
<dbReference type="Gene3D" id="3.20.20.60">
    <property type="entry name" value="Phosphoenolpyruvate-binding domains"/>
    <property type="match status" value="1"/>
</dbReference>
<name>A0A853K7A8_9BACL</name>
<dbReference type="PANTHER" id="PTHR42905:SF16">
    <property type="entry name" value="CARBOXYPHOSPHONOENOLPYRUVATE PHOSPHONOMUTASE-LIKE PROTEIN (AFU_ORTHOLOGUE AFUA_5G07230)"/>
    <property type="match status" value="1"/>
</dbReference>
<dbReference type="EMBL" id="LSUQ01000086">
    <property type="protein sequence ID" value="OAG87906.1"/>
    <property type="molecule type" value="Genomic_DNA"/>
</dbReference>
<dbReference type="RefSeq" id="WP_067567442.1">
    <property type="nucleotide sequence ID" value="NZ_LSUQ01000086.1"/>
</dbReference>
<dbReference type="PANTHER" id="PTHR42905">
    <property type="entry name" value="PHOSPHOENOLPYRUVATE CARBOXYLASE"/>
    <property type="match status" value="1"/>
</dbReference>
<protein>
    <recommendedName>
        <fullName evidence="3">Dihydrouridine synthase</fullName>
    </recommendedName>
</protein>
<evidence type="ECO:0000313" key="2">
    <source>
        <dbReference type="Proteomes" id="UP000077421"/>
    </source>
</evidence>
<evidence type="ECO:0008006" key="3">
    <source>
        <dbReference type="Google" id="ProtNLM"/>
    </source>
</evidence>
<sequence length="276" mass="30128">MNEQASKAQLFRDLHYLSKPLVLPNAWDAITARIFEGVGFPAIGTTSTGMAMALGYPDGGYLPFEMLATALENIVKSVQVPVSADIESGYGVTPEETADYVNRLLDTGIVGINIEDSVGKGDHGLFPEEFQVQRLAAIREKCETRHIPLFINARIDTFKYGGKTINELLEDTLRRATLYRQSGADCIFVFGVKDRGIMQKLVRGIHGPVNFMAGSGMPPVNQFKAIGVSRISIGPAALKVAMGAVKQVATELFITGTYDSFSQSEMSYQELNGYFL</sequence>
<dbReference type="InterPro" id="IPR040442">
    <property type="entry name" value="Pyrv_kinase-like_dom_sf"/>
</dbReference>
<proteinExistence type="predicted"/>
<dbReference type="InterPro" id="IPR015813">
    <property type="entry name" value="Pyrv/PenolPyrv_kinase-like_dom"/>
</dbReference>
<organism evidence="1 2">
    <name type="scientific">Ferroacidibacillus organovorans</name>
    <dbReference type="NCBI Taxonomy" id="1765683"/>
    <lineage>
        <taxon>Bacteria</taxon>
        <taxon>Bacillati</taxon>
        <taxon>Bacillota</taxon>
        <taxon>Bacilli</taxon>
        <taxon>Bacillales</taxon>
        <taxon>Alicyclobacillaceae</taxon>
        <taxon>Ferroacidibacillus</taxon>
    </lineage>
</organism>
<reference evidence="1 2" key="1">
    <citation type="submission" date="2016-02" db="EMBL/GenBank/DDBJ databases">
        <title>Draft genome sequence of Acidibacillus ferrooxidans SLC66.</title>
        <authorList>
            <person name="Oliveira G."/>
            <person name="Nancucheo I."/>
            <person name="Dall'Agnol H."/>
            <person name="Johnson B."/>
            <person name="Oliveira R."/>
            <person name="Nunes G.L."/>
            <person name="Tzotzos G."/>
            <person name="Orellana S.C."/>
            <person name="Salim A.C."/>
            <person name="Araujo F.M."/>
        </authorList>
    </citation>
    <scope>NUCLEOTIDE SEQUENCE [LARGE SCALE GENOMIC DNA]</scope>
    <source>
        <strain evidence="1 2">SLC66</strain>
    </source>
</reference>
<dbReference type="Proteomes" id="UP000077421">
    <property type="component" value="Unassembled WGS sequence"/>
</dbReference>
<dbReference type="Pfam" id="PF13714">
    <property type="entry name" value="PEP_mutase"/>
    <property type="match status" value="1"/>
</dbReference>
<comment type="caution">
    <text evidence="1">The sequence shown here is derived from an EMBL/GenBank/DDBJ whole genome shotgun (WGS) entry which is preliminary data.</text>
</comment>
<accession>A0A853K7A8</accession>
<dbReference type="GO" id="GO:0003824">
    <property type="term" value="F:catalytic activity"/>
    <property type="evidence" value="ECO:0007669"/>
    <property type="project" value="InterPro"/>
</dbReference>
<gene>
    <name evidence="1" type="ORF">AYW79_14610</name>
</gene>